<protein>
    <submittedName>
        <fullName evidence="2">Uncharacterized protein</fullName>
    </submittedName>
</protein>
<keyword evidence="1" id="KW-1133">Transmembrane helix</keyword>
<dbReference type="AlphaFoldDB" id="A0A1I5WQN2"/>
<keyword evidence="1" id="KW-0812">Transmembrane</keyword>
<organism evidence="2 3">
    <name type="scientific">Amycolatopsis rubida</name>
    <dbReference type="NCBI Taxonomy" id="112413"/>
    <lineage>
        <taxon>Bacteria</taxon>
        <taxon>Bacillati</taxon>
        <taxon>Actinomycetota</taxon>
        <taxon>Actinomycetes</taxon>
        <taxon>Pseudonocardiales</taxon>
        <taxon>Pseudonocardiaceae</taxon>
        <taxon>Amycolatopsis</taxon>
    </lineage>
</organism>
<name>A0A1I5WQN2_9PSEU</name>
<evidence type="ECO:0000313" key="2">
    <source>
        <dbReference type="EMBL" id="SFQ22094.1"/>
    </source>
</evidence>
<proteinExistence type="predicted"/>
<reference evidence="2 3" key="1">
    <citation type="submission" date="2016-10" db="EMBL/GenBank/DDBJ databases">
        <authorList>
            <person name="de Groot N.N."/>
        </authorList>
    </citation>
    <scope>NUCLEOTIDE SEQUENCE [LARGE SCALE GENOMIC DNA]</scope>
    <source>
        <strain evidence="2 3">DSM 44637</strain>
    </source>
</reference>
<evidence type="ECO:0000256" key="1">
    <source>
        <dbReference type="SAM" id="Phobius"/>
    </source>
</evidence>
<sequence>MVRNLSLALLQLVGAVLIVGGLVGTAAGVSMRFTEPDAVMCGDRVMPRDPSYFCSGGGTYESMARAQQASYDRGPYVAGISFVRVLAGIPVAYFASKKRYRW</sequence>
<dbReference type="EMBL" id="FOWC01000009">
    <property type="protein sequence ID" value="SFQ22094.1"/>
    <property type="molecule type" value="Genomic_DNA"/>
</dbReference>
<dbReference type="Proteomes" id="UP000199137">
    <property type="component" value="Unassembled WGS sequence"/>
</dbReference>
<accession>A0A1I5WQN2</accession>
<evidence type="ECO:0000313" key="3">
    <source>
        <dbReference type="Proteomes" id="UP000199137"/>
    </source>
</evidence>
<keyword evidence="1" id="KW-0472">Membrane</keyword>
<feature type="transmembrane region" description="Helical" evidence="1">
    <location>
        <begin position="76"/>
        <end position="95"/>
    </location>
</feature>
<dbReference type="STRING" id="112413.SAMN05421854_109351"/>
<gene>
    <name evidence="2" type="ORF">SAMN05421854_109351</name>
</gene>
<dbReference type="RefSeq" id="WP_093575529.1">
    <property type="nucleotide sequence ID" value="NZ_FOWC01000009.1"/>
</dbReference>